<name>A0A518G8J8_9BACT</name>
<keyword evidence="2" id="KW-0808">Transferase</keyword>
<proteinExistence type="inferred from homology"/>
<dbReference type="Gene3D" id="3.30.420.40">
    <property type="match status" value="2"/>
</dbReference>
<gene>
    <name evidence="2" type="primary">glcK_1</name>
    <name evidence="2" type="ORF">Q31a_32380</name>
</gene>
<protein>
    <submittedName>
        <fullName evidence="2">Glucokinase</fullName>
        <ecNumber evidence="2">2.7.1.2</ecNumber>
    </submittedName>
</protein>
<keyword evidence="3" id="KW-1185">Reference proteome</keyword>
<evidence type="ECO:0000313" key="2">
    <source>
        <dbReference type="EMBL" id="QDV24916.1"/>
    </source>
</evidence>
<dbReference type="EMBL" id="CP036298">
    <property type="protein sequence ID" value="QDV24916.1"/>
    <property type="molecule type" value="Genomic_DNA"/>
</dbReference>
<comment type="similarity">
    <text evidence="1">Belongs to the ROK (NagC/XylR) family.</text>
</comment>
<dbReference type="InterPro" id="IPR000600">
    <property type="entry name" value="ROK"/>
</dbReference>
<dbReference type="GO" id="GO:0004340">
    <property type="term" value="F:glucokinase activity"/>
    <property type="evidence" value="ECO:0007669"/>
    <property type="project" value="UniProtKB-EC"/>
</dbReference>
<dbReference type="Proteomes" id="UP000318017">
    <property type="component" value="Chromosome"/>
</dbReference>
<dbReference type="OrthoDB" id="9795247at2"/>
<evidence type="ECO:0000256" key="1">
    <source>
        <dbReference type="ARBA" id="ARBA00006479"/>
    </source>
</evidence>
<organism evidence="2 3">
    <name type="scientific">Aureliella helgolandensis</name>
    <dbReference type="NCBI Taxonomy" id="2527968"/>
    <lineage>
        <taxon>Bacteria</taxon>
        <taxon>Pseudomonadati</taxon>
        <taxon>Planctomycetota</taxon>
        <taxon>Planctomycetia</taxon>
        <taxon>Pirellulales</taxon>
        <taxon>Pirellulaceae</taxon>
        <taxon>Aureliella</taxon>
    </lineage>
</organism>
<reference evidence="2 3" key="1">
    <citation type="submission" date="2019-02" db="EMBL/GenBank/DDBJ databases">
        <title>Deep-cultivation of Planctomycetes and their phenomic and genomic characterization uncovers novel biology.</title>
        <authorList>
            <person name="Wiegand S."/>
            <person name="Jogler M."/>
            <person name="Boedeker C."/>
            <person name="Pinto D."/>
            <person name="Vollmers J."/>
            <person name="Rivas-Marin E."/>
            <person name="Kohn T."/>
            <person name="Peeters S.H."/>
            <person name="Heuer A."/>
            <person name="Rast P."/>
            <person name="Oberbeckmann S."/>
            <person name="Bunk B."/>
            <person name="Jeske O."/>
            <person name="Meyerdierks A."/>
            <person name="Storesund J.E."/>
            <person name="Kallscheuer N."/>
            <person name="Luecker S."/>
            <person name="Lage O.M."/>
            <person name="Pohl T."/>
            <person name="Merkel B.J."/>
            <person name="Hornburger P."/>
            <person name="Mueller R.-W."/>
            <person name="Bruemmer F."/>
            <person name="Labrenz M."/>
            <person name="Spormann A.M."/>
            <person name="Op den Camp H."/>
            <person name="Overmann J."/>
            <person name="Amann R."/>
            <person name="Jetten M.S.M."/>
            <person name="Mascher T."/>
            <person name="Medema M.H."/>
            <person name="Devos D.P."/>
            <person name="Kaster A.-K."/>
            <person name="Ovreas L."/>
            <person name="Rohde M."/>
            <person name="Galperin M.Y."/>
            <person name="Jogler C."/>
        </authorList>
    </citation>
    <scope>NUCLEOTIDE SEQUENCE [LARGE SCALE GENOMIC DNA]</scope>
    <source>
        <strain evidence="2 3">Q31a</strain>
    </source>
</reference>
<dbReference type="PANTHER" id="PTHR18964">
    <property type="entry name" value="ROK (REPRESSOR, ORF, KINASE) FAMILY"/>
    <property type="match status" value="1"/>
</dbReference>
<dbReference type="RefSeq" id="WP_145079271.1">
    <property type="nucleotide sequence ID" value="NZ_CP036298.1"/>
</dbReference>
<dbReference type="InterPro" id="IPR043129">
    <property type="entry name" value="ATPase_NBD"/>
</dbReference>
<dbReference type="SUPFAM" id="SSF53067">
    <property type="entry name" value="Actin-like ATPase domain"/>
    <property type="match status" value="1"/>
</dbReference>
<dbReference type="Pfam" id="PF00480">
    <property type="entry name" value="ROK"/>
    <property type="match status" value="1"/>
</dbReference>
<dbReference type="KEGG" id="ahel:Q31a_32380"/>
<dbReference type="PANTHER" id="PTHR18964:SF149">
    <property type="entry name" value="BIFUNCTIONAL UDP-N-ACETYLGLUCOSAMINE 2-EPIMERASE_N-ACETYLMANNOSAMINE KINASE"/>
    <property type="match status" value="1"/>
</dbReference>
<dbReference type="AlphaFoldDB" id="A0A518G8J8"/>
<evidence type="ECO:0000313" key="3">
    <source>
        <dbReference type="Proteomes" id="UP000318017"/>
    </source>
</evidence>
<sequence length="344" mass="35648">MSFSQPIISLTEAEAPFFWGVDIGGTNIKVGLVDERGRTLAFQSIHTDPSTKPHVACLRIAETCRSLAANIALPFDSIARGCLGAPGPICLKRGMLLNPTNLPEWHQFPIQQAVAEAVGTDFSFINDANAAAFGEFWVGSGVDAESLVLLTLGTGVGGGIISSGNLINGSNSFGSELGHVVVDSRPDARLCSWGGGRGQLEAYASASAVALRAREAVAEGVQTSLSEIGMQGDPLSAKDVYLAAVAGDPFALSLIDDTARYLGIGITCAVHTVDPGLVVLGGAMNFGGHECAVGGRFLQGISDEFKSRTFENVFHGTRIAFASLGGDAGYIGAAGIARQDYLAT</sequence>
<accession>A0A518G8J8</accession>
<dbReference type="EC" id="2.7.1.2" evidence="2"/>
<keyword evidence="2" id="KW-0418">Kinase</keyword>